<protein>
    <submittedName>
        <fullName evidence="1">Uncharacterized protein</fullName>
    </submittedName>
</protein>
<dbReference type="EMBL" id="QNTV01000006">
    <property type="protein sequence ID" value="RBA58933.1"/>
    <property type="molecule type" value="Genomic_DNA"/>
</dbReference>
<proteinExistence type="predicted"/>
<name>A0A365PVE3_9GAMM</name>
<evidence type="ECO:0000313" key="1">
    <source>
        <dbReference type="EMBL" id="RBA58933.1"/>
    </source>
</evidence>
<gene>
    <name evidence="1" type="ORF">DQ403_10900</name>
</gene>
<dbReference type="AlphaFoldDB" id="A0A365PVE3"/>
<accession>A0A365PVE3</accession>
<reference evidence="1 2" key="1">
    <citation type="submission" date="2018-06" db="EMBL/GenBank/DDBJ databases">
        <title>Whole genome sequencing of four bacterial strains from South Shetland trench revealing bio-synthetic gene clusters.</title>
        <authorList>
            <person name="Abdel-Mageed W.M."/>
            <person name="Lehri B."/>
            <person name="Jarmusch S.A."/>
            <person name="Miranda K."/>
            <person name="Goodfellow M."/>
            <person name="Jaspars M."/>
            <person name="Karlyshev A.V."/>
        </authorList>
    </citation>
    <scope>NUCLEOTIDE SEQUENCE [LARGE SCALE GENOMIC DNA]</scope>
    <source>
        <strain evidence="1 2">SST2</strain>
    </source>
</reference>
<evidence type="ECO:0000313" key="2">
    <source>
        <dbReference type="Proteomes" id="UP000252554"/>
    </source>
</evidence>
<organism evidence="1 2">
    <name type="scientific">Stutzerimonas zhaodongensis</name>
    <dbReference type="NCBI Taxonomy" id="1176257"/>
    <lineage>
        <taxon>Bacteria</taxon>
        <taxon>Pseudomonadati</taxon>
        <taxon>Pseudomonadota</taxon>
        <taxon>Gammaproteobacteria</taxon>
        <taxon>Pseudomonadales</taxon>
        <taxon>Pseudomonadaceae</taxon>
        <taxon>Stutzerimonas</taxon>
    </lineage>
</organism>
<dbReference type="Proteomes" id="UP000252554">
    <property type="component" value="Unassembled WGS sequence"/>
</dbReference>
<sequence length="70" mass="7649">MFQPLSEPLQSGIRFLCDPIPAPPTAHLAAHLPRGQRYGLTTFPICHTTGLGPAFSPEAVMATYPHIPRR</sequence>
<comment type="caution">
    <text evidence="1">The sequence shown here is derived from an EMBL/GenBank/DDBJ whole genome shotgun (WGS) entry which is preliminary data.</text>
</comment>